<evidence type="ECO:0000313" key="2">
    <source>
        <dbReference type="Proteomes" id="UP000034883"/>
    </source>
</evidence>
<sequence length="413" mass="44543">MFAVLVVASTASAQTASVDLLRAVGTELAVSSAYRDQRAQVERLVDGDPTTAWNSRTGDLVGAWIEARVPADAEVTGIALVPGFARPGGATDLFTGNHRVARIRVLREGIEVGSFAVANASPQLVTIPVRGAGGVWRIEIVELTPGTRADWRETCVSELQILGRAPSMAPGTRMPRVAIGTLPAAAAPPVVDPVALERSQRRDVAWMVSAWRELQSSYFSFAQDTGEPQPDPETIRETERQRAAILRRITELVEPVDPARADAIRIAGGHRLEGVAWRWEPTVLADLDALGAALDVVAARIGTDEARCRSARAQAEIRLVRVAGLARLASYFDEIDQSMEESVGRDAIRRSRSLEADAEALEPLAEEWARNSRGVATRLSRRSAPTTERAAADWTALLAQLAIARTACGWPSQ</sequence>
<keyword evidence="2" id="KW-1185">Reference proteome</keyword>
<evidence type="ECO:0000313" key="1">
    <source>
        <dbReference type="EMBL" id="AKF09003.1"/>
    </source>
</evidence>
<gene>
    <name evidence="1" type="ORF">DB32_006152</name>
</gene>
<reference evidence="1 2" key="1">
    <citation type="submission" date="2015-03" db="EMBL/GenBank/DDBJ databases">
        <title>Genome assembly of Sandaracinus amylolyticus DSM 53668.</title>
        <authorList>
            <person name="Sharma G."/>
            <person name="Subramanian S."/>
        </authorList>
    </citation>
    <scope>NUCLEOTIDE SEQUENCE [LARGE SCALE GENOMIC DNA]</scope>
    <source>
        <strain evidence="1 2">DSM 53668</strain>
    </source>
</reference>
<proteinExistence type="predicted"/>
<dbReference type="KEGG" id="samy:DB32_006152"/>
<name>A0A0F6YM41_9BACT</name>
<dbReference type="NCBIfam" id="NF047619">
    <property type="entry name" value="NADase_discoid"/>
    <property type="match status" value="1"/>
</dbReference>
<dbReference type="EMBL" id="CP011125">
    <property type="protein sequence ID" value="AKF09003.1"/>
    <property type="molecule type" value="Genomic_DNA"/>
</dbReference>
<dbReference type="AlphaFoldDB" id="A0A0F6YM41"/>
<accession>A0A0F6YM41</accession>
<organism evidence="1 2">
    <name type="scientific">Sandaracinus amylolyticus</name>
    <dbReference type="NCBI Taxonomy" id="927083"/>
    <lineage>
        <taxon>Bacteria</taxon>
        <taxon>Pseudomonadati</taxon>
        <taxon>Myxococcota</taxon>
        <taxon>Polyangia</taxon>
        <taxon>Polyangiales</taxon>
        <taxon>Sandaracinaceae</taxon>
        <taxon>Sandaracinus</taxon>
    </lineage>
</organism>
<dbReference type="InterPro" id="IPR057561">
    <property type="entry name" value="NADase_transloc"/>
</dbReference>
<dbReference type="Proteomes" id="UP000034883">
    <property type="component" value="Chromosome"/>
</dbReference>
<protein>
    <submittedName>
        <fullName evidence="1">Uncharacterized protein</fullName>
    </submittedName>
</protein>